<evidence type="ECO:0000313" key="2">
    <source>
        <dbReference type="Proteomes" id="UP000288805"/>
    </source>
</evidence>
<dbReference type="PANTHER" id="PTHR47481:SF22">
    <property type="entry name" value="RETROTRANSPOSON GAG DOMAIN-CONTAINING PROTEIN"/>
    <property type="match status" value="1"/>
</dbReference>
<name>A0A438FEK6_VITVI</name>
<reference evidence="1 2" key="1">
    <citation type="journal article" date="2018" name="PLoS Genet.">
        <title>Population sequencing reveals clonal diversity and ancestral inbreeding in the grapevine cultivar Chardonnay.</title>
        <authorList>
            <person name="Roach M.J."/>
            <person name="Johnson D.L."/>
            <person name="Bohlmann J."/>
            <person name="van Vuuren H.J."/>
            <person name="Jones S.J."/>
            <person name="Pretorius I.S."/>
            <person name="Schmidt S.A."/>
            <person name="Borneman A.R."/>
        </authorList>
    </citation>
    <scope>NUCLEOTIDE SEQUENCE [LARGE SCALE GENOMIC DNA]</scope>
    <source>
        <strain evidence="2">cv. Chardonnay</strain>
        <tissue evidence="1">Leaf</tissue>
    </source>
</reference>
<dbReference type="PANTHER" id="PTHR47481">
    <property type="match status" value="1"/>
</dbReference>
<protein>
    <recommendedName>
        <fullName evidence="3">Retrovirus-related Pol polyprotein from transposon RE1</fullName>
    </recommendedName>
</protein>
<gene>
    <name evidence="1" type="ORF">CK203_113255</name>
</gene>
<dbReference type="AlphaFoldDB" id="A0A438FEK6"/>
<dbReference type="EMBL" id="QGNW01000955">
    <property type="protein sequence ID" value="RVW58393.1"/>
    <property type="molecule type" value="Genomic_DNA"/>
</dbReference>
<organism evidence="1 2">
    <name type="scientific">Vitis vinifera</name>
    <name type="common">Grape</name>
    <dbReference type="NCBI Taxonomy" id="29760"/>
    <lineage>
        <taxon>Eukaryota</taxon>
        <taxon>Viridiplantae</taxon>
        <taxon>Streptophyta</taxon>
        <taxon>Embryophyta</taxon>
        <taxon>Tracheophyta</taxon>
        <taxon>Spermatophyta</taxon>
        <taxon>Magnoliopsida</taxon>
        <taxon>eudicotyledons</taxon>
        <taxon>Gunneridae</taxon>
        <taxon>Pentapetalae</taxon>
        <taxon>rosids</taxon>
        <taxon>Vitales</taxon>
        <taxon>Vitaceae</taxon>
        <taxon>Viteae</taxon>
        <taxon>Vitis</taxon>
    </lineage>
</organism>
<accession>A0A438FEK6</accession>
<dbReference type="Pfam" id="PF14223">
    <property type="entry name" value="Retrotran_gag_2"/>
    <property type="match status" value="1"/>
</dbReference>
<evidence type="ECO:0008006" key="3">
    <source>
        <dbReference type="Google" id="ProtNLM"/>
    </source>
</evidence>
<evidence type="ECO:0000313" key="1">
    <source>
        <dbReference type="EMBL" id="RVW58393.1"/>
    </source>
</evidence>
<dbReference type="Proteomes" id="UP000288805">
    <property type="component" value="Unassembled WGS sequence"/>
</dbReference>
<proteinExistence type="predicted"/>
<comment type="caution">
    <text evidence="1">The sequence shown here is derived from an EMBL/GenBank/DDBJ whole genome shotgun (WGS) entry which is preliminary data.</text>
</comment>
<sequence>MSSSTQSSEHQLSSPSTHNSASLLSLNHALPIKLDHNNYILWKTQMENVVYANGFEEYIEGTKSCPPKELPTGDLNLDFTSHEAWMALHKIFYASSKAQIMQLRLEFRTTKKGGDSMLDYILKMKTISDNLAAVGEPVKDRDHILQLLEA</sequence>